<dbReference type="Proteomes" id="UP001163823">
    <property type="component" value="Chromosome 11"/>
</dbReference>
<dbReference type="EMBL" id="JARAOO010000011">
    <property type="protein sequence ID" value="KAJ7951837.1"/>
    <property type="molecule type" value="Genomic_DNA"/>
</dbReference>
<feature type="transmembrane region" description="Helical" evidence="2">
    <location>
        <begin position="51"/>
        <end position="71"/>
    </location>
</feature>
<evidence type="ECO:0000256" key="2">
    <source>
        <dbReference type="SAM" id="Phobius"/>
    </source>
</evidence>
<dbReference type="GO" id="GO:0008270">
    <property type="term" value="F:zinc ion binding"/>
    <property type="evidence" value="ECO:0007669"/>
    <property type="project" value="UniProtKB-KW"/>
</dbReference>
<keyword evidence="2" id="KW-1133">Transmembrane helix</keyword>
<feature type="transmembrane region" description="Helical" evidence="2">
    <location>
        <begin position="189"/>
        <end position="212"/>
    </location>
</feature>
<dbReference type="PANTHER" id="PTHR46225:SF19">
    <property type="entry name" value="RING-TYPE DOMAIN-CONTAINING PROTEIN"/>
    <property type="match status" value="1"/>
</dbReference>
<dbReference type="PANTHER" id="PTHR46225">
    <property type="entry name" value="C3H4 TYPE ZINC FINGER PROTEIN"/>
    <property type="match status" value="1"/>
</dbReference>
<feature type="domain" description="RING-type" evidence="3">
    <location>
        <begin position="265"/>
        <end position="306"/>
    </location>
</feature>
<reference evidence="4" key="1">
    <citation type="journal article" date="2023" name="Science">
        <title>Elucidation of the pathway for biosynthesis of saponin adjuvants from the soapbark tree.</title>
        <authorList>
            <person name="Reed J."/>
            <person name="Orme A."/>
            <person name="El-Demerdash A."/>
            <person name="Owen C."/>
            <person name="Martin L.B.B."/>
            <person name="Misra R.C."/>
            <person name="Kikuchi S."/>
            <person name="Rejzek M."/>
            <person name="Martin A.C."/>
            <person name="Harkess A."/>
            <person name="Leebens-Mack J."/>
            <person name="Louveau T."/>
            <person name="Stephenson M.J."/>
            <person name="Osbourn A."/>
        </authorList>
    </citation>
    <scope>NUCLEOTIDE SEQUENCE</scope>
    <source>
        <strain evidence="4">S10</strain>
    </source>
</reference>
<dbReference type="SMART" id="SM00184">
    <property type="entry name" value="RING"/>
    <property type="match status" value="1"/>
</dbReference>
<name>A0AAD7PE72_QUISA</name>
<accession>A0AAD7PE72</accession>
<feature type="transmembrane region" description="Helical" evidence="2">
    <location>
        <begin position="83"/>
        <end position="103"/>
    </location>
</feature>
<evidence type="ECO:0000256" key="1">
    <source>
        <dbReference type="PROSITE-ProRule" id="PRU00175"/>
    </source>
</evidence>
<evidence type="ECO:0000313" key="4">
    <source>
        <dbReference type="EMBL" id="KAJ7951837.1"/>
    </source>
</evidence>
<dbReference type="PROSITE" id="PS50089">
    <property type="entry name" value="ZF_RING_2"/>
    <property type="match status" value="1"/>
</dbReference>
<sequence>MLMLCQAHLNLLEGIWHKHEYQTSGGTQVSTYSFTSRGGAGHGHGQSLRIWFYNFKLVLCLSEIIASVVVLSLSRNENPHAPLFAWLVVYAFVDVAALPIRIYSRYRNRNQGTDNNNNPESINQVSVRRNHNTPLAFSSRLNGLVNNFSMALDCFLHVWFVVGTVWIFGGHSSASDAPKICRLCVVFLAIGYFFVCLGICNILWLLVTLHYLGTGLGRIILKLDRQHKNPLMLRHHPTSSNRRKIMLMNNLTQEYTKVEFLQQVCCICLAKYEDGDDLRELPCCHVFHVVCVNKWLKMRPFCPLCESVVSRSLGVSTLAIQVEIR</sequence>
<keyword evidence="1" id="KW-0863">Zinc-finger</keyword>
<keyword evidence="1" id="KW-0479">Metal-binding</keyword>
<feature type="transmembrane region" description="Helical" evidence="2">
    <location>
        <begin position="150"/>
        <end position="169"/>
    </location>
</feature>
<dbReference type="SUPFAM" id="SSF57850">
    <property type="entry name" value="RING/U-box"/>
    <property type="match status" value="1"/>
</dbReference>
<gene>
    <name evidence="4" type="ORF">O6P43_027822</name>
</gene>
<comment type="caution">
    <text evidence="4">The sequence shown here is derived from an EMBL/GenBank/DDBJ whole genome shotgun (WGS) entry which is preliminary data.</text>
</comment>
<dbReference type="InterPro" id="IPR013083">
    <property type="entry name" value="Znf_RING/FYVE/PHD"/>
</dbReference>
<organism evidence="4 5">
    <name type="scientific">Quillaja saponaria</name>
    <name type="common">Soap bark tree</name>
    <dbReference type="NCBI Taxonomy" id="32244"/>
    <lineage>
        <taxon>Eukaryota</taxon>
        <taxon>Viridiplantae</taxon>
        <taxon>Streptophyta</taxon>
        <taxon>Embryophyta</taxon>
        <taxon>Tracheophyta</taxon>
        <taxon>Spermatophyta</taxon>
        <taxon>Magnoliopsida</taxon>
        <taxon>eudicotyledons</taxon>
        <taxon>Gunneridae</taxon>
        <taxon>Pentapetalae</taxon>
        <taxon>rosids</taxon>
        <taxon>fabids</taxon>
        <taxon>Fabales</taxon>
        <taxon>Quillajaceae</taxon>
        <taxon>Quillaja</taxon>
    </lineage>
</organism>
<keyword evidence="2" id="KW-0812">Transmembrane</keyword>
<evidence type="ECO:0000313" key="5">
    <source>
        <dbReference type="Proteomes" id="UP001163823"/>
    </source>
</evidence>
<proteinExistence type="predicted"/>
<dbReference type="InterPro" id="IPR001841">
    <property type="entry name" value="Znf_RING"/>
</dbReference>
<keyword evidence="2" id="KW-0472">Membrane</keyword>
<dbReference type="AlphaFoldDB" id="A0AAD7PE72"/>
<dbReference type="Pfam" id="PF13639">
    <property type="entry name" value="zf-RING_2"/>
    <property type="match status" value="1"/>
</dbReference>
<protein>
    <submittedName>
        <fullName evidence="4">E3 ubiquitin-protein ligase</fullName>
    </submittedName>
</protein>
<evidence type="ECO:0000259" key="3">
    <source>
        <dbReference type="PROSITE" id="PS50089"/>
    </source>
</evidence>
<keyword evidence="5" id="KW-1185">Reference proteome</keyword>
<dbReference type="Gene3D" id="3.30.40.10">
    <property type="entry name" value="Zinc/RING finger domain, C3HC4 (zinc finger)"/>
    <property type="match status" value="1"/>
</dbReference>
<dbReference type="KEGG" id="qsa:O6P43_027822"/>
<keyword evidence="1" id="KW-0862">Zinc</keyword>